<name>A0A0D3IEH7_EMIH1</name>
<evidence type="ECO:0000256" key="5">
    <source>
        <dbReference type="RuleBase" id="RU364010"/>
    </source>
</evidence>
<proteinExistence type="inferred from homology"/>
<dbReference type="PANTHER" id="PTHR10137:SF0">
    <property type="entry name" value="V-TYPE PROTON ATPASE SUBUNIT C"/>
    <property type="match status" value="1"/>
</dbReference>
<dbReference type="GO" id="GO:0000221">
    <property type="term" value="C:vacuolar proton-transporting V-type ATPase, V1 domain"/>
    <property type="evidence" value="ECO:0007669"/>
    <property type="project" value="TreeGrafter"/>
</dbReference>
<evidence type="ECO:0000256" key="1">
    <source>
        <dbReference type="ARBA" id="ARBA00006138"/>
    </source>
</evidence>
<dbReference type="InterPro" id="IPR036132">
    <property type="entry name" value="Vac_ATP_synth_c_sf"/>
</dbReference>
<sequence length="352" mass="38874">MADEKDLVAIAFKADKSREFLVNKLAGLAEVNDFPVPADALRVGTLDSLMSLSDDISKMDALAEGTCFKLFRQHEDLKGGIAPSVMGTDVMTYATKQWDWDEAKFQLKTPLRELAEMISGKIGGLEEELKAKVAELNALKGSLQAFERRGQGNLMVRGLGDIVQEDDILDSEYMTTVMVVIQKSSMKEFLLEYERLADYVVPLSAKAISEDSEYVLFGVTLFKKCLDQFKTSCREKRFTVREFEFNAEGCAINYAEGLTMMMHLKAIRVFIESVLRYGLTSYRGQGMAPNMQAVMLTPAKGKMDALRKTLGSLFATSASLMDEGGDEVAVPGAAGEFYPYVSVSVSVFPPVL</sequence>
<dbReference type="CDD" id="cd14785">
    <property type="entry name" value="V-ATPase_C"/>
    <property type="match status" value="1"/>
</dbReference>
<evidence type="ECO:0000313" key="6">
    <source>
        <dbReference type="EnsemblProtists" id="EOD09662"/>
    </source>
</evidence>
<keyword evidence="4 5" id="KW-0406">Ion transport</keyword>
<dbReference type="Gene3D" id="3.30.70.100">
    <property type="match status" value="1"/>
</dbReference>
<dbReference type="GeneID" id="17255597"/>
<evidence type="ECO:0000256" key="4">
    <source>
        <dbReference type="ARBA" id="ARBA00023065"/>
    </source>
</evidence>
<dbReference type="AlphaFoldDB" id="A0A0D3IEH7"/>
<dbReference type="eggNOG" id="KOG2909">
    <property type="taxonomic scope" value="Eukaryota"/>
</dbReference>
<dbReference type="PaxDb" id="2903-EOD09662"/>
<dbReference type="InterPro" id="IPR004907">
    <property type="entry name" value="ATPase_V1-cplx_csu"/>
</dbReference>
<comment type="function">
    <text evidence="5">Subunit of the V1 complex of vacuolar(H+)-ATPase (V-ATPase), a multisubunit enzyme composed of a peripheral complex (V1) that hydrolyzes ATP and a membrane integral complex (V0) that translocates protons. V-ATPase is responsible for acidifying and maintaining the pH of intracellular compartments and in some cell types, is targeted to the plasma membrane, where it is responsible for acidifying the extracellular environment. Subunit C is necessary for the assembly of the catalytic sector of the enzyme and is likely to have a specific function in its catalytic activity.</text>
</comment>
<dbReference type="SUPFAM" id="SSF118203">
    <property type="entry name" value="Vacuolar ATP synthase subunit C"/>
    <property type="match status" value="1"/>
</dbReference>
<evidence type="ECO:0000256" key="2">
    <source>
        <dbReference type="ARBA" id="ARBA00022448"/>
    </source>
</evidence>
<comment type="similarity">
    <text evidence="1 5">Belongs to the V-ATPase C subunit family.</text>
</comment>
<dbReference type="GO" id="GO:0046961">
    <property type="term" value="F:proton-transporting ATPase activity, rotational mechanism"/>
    <property type="evidence" value="ECO:0007669"/>
    <property type="project" value="InterPro"/>
</dbReference>
<keyword evidence="7" id="KW-1185">Reference proteome</keyword>
<keyword evidence="2 5" id="KW-0813">Transport</keyword>
<reference evidence="6" key="2">
    <citation type="submission" date="2024-10" db="UniProtKB">
        <authorList>
            <consortium name="EnsemblProtists"/>
        </authorList>
    </citation>
    <scope>IDENTIFICATION</scope>
</reference>
<organism evidence="6 7">
    <name type="scientific">Emiliania huxleyi (strain CCMP1516)</name>
    <dbReference type="NCBI Taxonomy" id="280463"/>
    <lineage>
        <taxon>Eukaryota</taxon>
        <taxon>Haptista</taxon>
        <taxon>Haptophyta</taxon>
        <taxon>Prymnesiophyceae</taxon>
        <taxon>Isochrysidales</taxon>
        <taxon>Noelaerhabdaceae</taxon>
        <taxon>Emiliania</taxon>
    </lineage>
</organism>
<dbReference type="FunFam" id="3.30.70.100:FF:000002">
    <property type="entry name" value="V-type proton ATPase subunit C"/>
    <property type="match status" value="1"/>
</dbReference>
<evidence type="ECO:0000313" key="7">
    <source>
        <dbReference type="Proteomes" id="UP000013827"/>
    </source>
</evidence>
<dbReference type="STRING" id="2903.R1BJJ5"/>
<comment type="subunit">
    <text evidence="5">V-ATPase is a heteromultimeric enzyme composed of a peripheral catalytic V1 complex (components A to H) attached to an integral membrane V0 proton pore complex.</text>
</comment>
<accession>A0A0D3IEH7</accession>
<protein>
    <recommendedName>
        <fullName evidence="5">V-type proton ATPase subunit C</fullName>
    </recommendedName>
</protein>
<evidence type="ECO:0000256" key="3">
    <source>
        <dbReference type="ARBA" id="ARBA00022781"/>
    </source>
</evidence>
<dbReference type="PANTHER" id="PTHR10137">
    <property type="entry name" value="V-TYPE PROTON ATPASE SUBUNIT C"/>
    <property type="match status" value="1"/>
</dbReference>
<reference evidence="7" key="1">
    <citation type="journal article" date="2013" name="Nature">
        <title>Pan genome of the phytoplankton Emiliania underpins its global distribution.</title>
        <authorList>
            <person name="Read B.A."/>
            <person name="Kegel J."/>
            <person name="Klute M.J."/>
            <person name="Kuo A."/>
            <person name="Lefebvre S.C."/>
            <person name="Maumus F."/>
            <person name="Mayer C."/>
            <person name="Miller J."/>
            <person name="Monier A."/>
            <person name="Salamov A."/>
            <person name="Young J."/>
            <person name="Aguilar M."/>
            <person name="Claverie J.M."/>
            <person name="Frickenhaus S."/>
            <person name="Gonzalez K."/>
            <person name="Herman E.K."/>
            <person name="Lin Y.C."/>
            <person name="Napier J."/>
            <person name="Ogata H."/>
            <person name="Sarno A.F."/>
            <person name="Shmutz J."/>
            <person name="Schroeder D."/>
            <person name="de Vargas C."/>
            <person name="Verret F."/>
            <person name="von Dassow P."/>
            <person name="Valentin K."/>
            <person name="Van de Peer Y."/>
            <person name="Wheeler G."/>
            <person name="Dacks J.B."/>
            <person name="Delwiche C.F."/>
            <person name="Dyhrman S.T."/>
            <person name="Glockner G."/>
            <person name="John U."/>
            <person name="Richards T."/>
            <person name="Worden A.Z."/>
            <person name="Zhang X."/>
            <person name="Grigoriev I.V."/>
            <person name="Allen A.E."/>
            <person name="Bidle K."/>
            <person name="Borodovsky M."/>
            <person name="Bowler C."/>
            <person name="Brownlee C."/>
            <person name="Cock J.M."/>
            <person name="Elias M."/>
            <person name="Gladyshev V.N."/>
            <person name="Groth M."/>
            <person name="Guda C."/>
            <person name="Hadaegh A."/>
            <person name="Iglesias-Rodriguez M.D."/>
            <person name="Jenkins J."/>
            <person name="Jones B.M."/>
            <person name="Lawson T."/>
            <person name="Leese F."/>
            <person name="Lindquist E."/>
            <person name="Lobanov A."/>
            <person name="Lomsadze A."/>
            <person name="Malik S.B."/>
            <person name="Marsh M.E."/>
            <person name="Mackinder L."/>
            <person name="Mock T."/>
            <person name="Mueller-Roeber B."/>
            <person name="Pagarete A."/>
            <person name="Parker M."/>
            <person name="Probert I."/>
            <person name="Quesneville H."/>
            <person name="Raines C."/>
            <person name="Rensing S.A."/>
            <person name="Riano-Pachon D.M."/>
            <person name="Richier S."/>
            <person name="Rokitta S."/>
            <person name="Shiraiwa Y."/>
            <person name="Soanes D.M."/>
            <person name="van der Giezen M."/>
            <person name="Wahlund T.M."/>
            <person name="Williams B."/>
            <person name="Wilson W."/>
            <person name="Wolfe G."/>
            <person name="Wurch L.L."/>
        </authorList>
    </citation>
    <scope>NUCLEOTIDE SEQUENCE</scope>
</reference>
<dbReference type="Pfam" id="PF03223">
    <property type="entry name" value="V-ATPase_C"/>
    <property type="match status" value="2"/>
</dbReference>
<dbReference type="EnsemblProtists" id="EOD09662">
    <property type="protein sequence ID" value="EOD09662"/>
    <property type="gene ID" value="EMIHUDRAFT_558234"/>
</dbReference>
<dbReference type="KEGG" id="ehx:EMIHUDRAFT_558234"/>
<dbReference type="Proteomes" id="UP000013827">
    <property type="component" value="Unassembled WGS sequence"/>
</dbReference>
<dbReference type="HOGENOM" id="CLU_017554_3_0_1"/>
<dbReference type="RefSeq" id="XP_005762091.1">
    <property type="nucleotide sequence ID" value="XM_005762034.1"/>
</dbReference>
<keyword evidence="3 5" id="KW-0375">Hydrogen ion transport</keyword>